<feature type="region of interest" description="Disordered" evidence="1">
    <location>
        <begin position="96"/>
        <end position="133"/>
    </location>
</feature>
<dbReference type="EMBL" id="LT629701">
    <property type="protein sequence ID" value="SDN64107.1"/>
    <property type="molecule type" value="Genomic_DNA"/>
</dbReference>
<dbReference type="AlphaFoldDB" id="A0A1H0D1P5"/>
<proteinExistence type="predicted"/>
<keyword evidence="3" id="KW-1185">Reference proteome</keyword>
<gene>
    <name evidence="2" type="ORF">SAMN04489726_7542</name>
</gene>
<accession>A0A1H0D1P5</accession>
<evidence type="ECO:0000313" key="2">
    <source>
        <dbReference type="EMBL" id="SDN64107.1"/>
    </source>
</evidence>
<name>A0A1H0D1P5_ALLAB</name>
<protein>
    <submittedName>
        <fullName evidence="2">Uncharacterized protein</fullName>
    </submittedName>
</protein>
<sequence length="133" mass="13482">MLVAFLMTLYAGILSPLDSGVQSTDITSTLAAGTQQVQADPGRKPCDVAWPLCQPPNPKSAVAELTSAAPDSCGNVAWPDACPPPRGNSVVLRAMDPGGIGHPGGVEWPGSAGATLASSRPPLTGPGVEWPMP</sequence>
<organism evidence="2 3">
    <name type="scientific">Allokutzneria albata</name>
    <name type="common">Kibdelosporangium albatum</name>
    <dbReference type="NCBI Taxonomy" id="211114"/>
    <lineage>
        <taxon>Bacteria</taxon>
        <taxon>Bacillati</taxon>
        <taxon>Actinomycetota</taxon>
        <taxon>Actinomycetes</taxon>
        <taxon>Pseudonocardiales</taxon>
        <taxon>Pseudonocardiaceae</taxon>
        <taxon>Allokutzneria</taxon>
    </lineage>
</organism>
<evidence type="ECO:0000313" key="3">
    <source>
        <dbReference type="Proteomes" id="UP000183376"/>
    </source>
</evidence>
<reference evidence="2 3" key="1">
    <citation type="submission" date="2016-10" db="EMBL/GenBank/DDBJ databases">
        <authorList>
            <person name="de Groot N.N."/>
        </authorList>
    </citation>
    <scope>NUCLEOTIDE SEQUENCE [LARGE SCALE GENOMIC DNA]</scope>
    <source>
        <strain evidence="2 3">DSM 44149</strain>
    </source>
</reference>
<dbReference type="Proteomes" id="UP000183376">
    <property type="component" value="Chromosome I"/>
</dbReference>
<evidence type="ECO:0000256" key="1">
    <source>
        <dbReference type="SAM" id="MobiDB-lite"/>
    </source>
</evidence>